<keyword evidence="2" id="KW-1185">Reference proteome</keyword>
<dbReference type="EMBL" id="AMZN01000006">
    <property type="protein sequence ID" value="ELR73311.1"/>
    <property type="molecule type" value="Genomic_DNA"/>
</dbReference>
<protein>
    <submittedName>
        <fullName evidence="1">Uncharacterized protein</fullName>
    </submittedName>
</protein>
<dbReference type="AlphaFoldDB" id="L8JWA6"/>
<dbReference type="Proteomes" id="UP000011135">
    <property type="component" value="Unassembled WGS sequence"/>
</dbReference>
<evidence type="ECO:0000313" key="1">
    <source>
        <dbReference type="EMBL" id="ELR73311.1"/>
    </source>
</evidence>
<comment type="caution">
    <text evidence="1">The sequence shown here is derived from an EMBL/GenBank/DDBJ whole genome shotgun (WGS) entry which is preliminary data.</text>
</comment>
<proteinExistence type="predicted"/>
<gene>
    <name evidence="1" type="ORF">C900_04163</name>
</gene>
<name>L8JWA6_9BACT</name>
<organism evidence="1 2">
    <name type="scientific">Fulvivirga imtechensis AK7</name>
    <dbReference type="NCBI Taxonomy" id="1237149"/>
    <lineage>
        <taxon>Bacteria</taxon>
        <taxon>Pseudomonadati</taxon>
        <taxon>Bacteroidota</taxon>
        <taxon>Cytophagia</taxon>
        <taxon>Cytophagales</taxon>
        <taxon>Fulvivirgaceae</taxon>
        <taxon>Fulvivirga</taxon>
    </lineage>
</organism>
<sequence>MESIGVTTLIETPEETIDSLTKVRPRSADVAFSMIPPQLEGRIKPYQIPTEEAVGIKSYPSAYVIKLNPQVEYANKKYATMELVTADQPEEVLQYYQQLKDRWFYMEGAGVYTFKKDEEKYFRETNTLQILHFDRALYTDIDTLLPFKPQSLIRIYYEITE</sequence>
<accession>L8JWA6</accession>
<evidence type="ECO:0000313" key="2">
    <source>
        <dbReference type="Proteomes" id="UP000011135"/>
    </source>
</evidence>
<reference evidence="1 2" key="1">
    <citation type="submission" date="2012-12" db="EMBL/GenBank/DDBJ databases">
        <title>Genome assembly of Fulvivirga imtechensis AK7.</title>
        <authorList>
            <person name="Nupur N."/>
            <person name="Khatri I."/>
            <person name="Kumar R."/>
            <person name="Subramanian S."/>
            <person name="Pinnaka A."/>
        </authorList>
    </citation>
    <scope>NUCLEOTIDE SEQUENCE [LARGE SCALE GENOMIC DNA]</scope>
    <source>
        <strain evidence="1 2">AK7</strain>
    </source>
</reference>